<organism evidence="1 2">
    <name type="scientific">Thelephora terrestris</name>
    <dbReference type="NCBI Taxonomy" id="56493"/>
    <lineage>
        <taxon>Eukaryota</taxon>
        <taxon>Fungi</taxon>
        <taxon>Dikarya</taxon>
        <taxon>Basidiomycota</taxon>
        <taxon>Agaricomycotina</taxon>
        <taxon>Agaricomycetes</taxon>
        <taxon>Thelephorales</taxon>
        <taxon>Thelephoraceae</taxon>
        <taxon>Thelephora</taxon>
    </lineage>
</organism>
<reference evidence="1" key="2">
    <citation type="submission" date="2020-11" db="EMBL/GenBank/DDBJ databases">
        <authorList>
            <consortium name="DOE Joint Genome Institute"/>
            <person name="Kuo A."/>
            <person name="Miyauchi S."/>
            <person name="Kiss E."/>
            <person name="Drula E."/>
            <person name="Kohler A."/>
            <person name="Sanchez-Garcia M."/>
            <person name="Andreopoulos B."/>
            <person name="Barry K.W."/>
            <person name="Bonito G."/>
            <person name="Buee M."/>
            <person name="Carver A."/>
            <person name="Chen C."/>
            <person name="Cichocki N."/>
            <person name="Clum A."/>
            <person name="Culley D."/>
            <person name="Crous P.W."/>
            <person name="Fauchery L."/>
            <person name="Girlanda M."/>
            <person name="Hayes R."/>
            <person name="Keri Z."/>
            <person name="Labutti K."/>
            <person name="Lipzen A."/>
            <person name="Lombard V."/>
            <person name="Magnuson J."/>
            <person name="Maillard F."/>
            <person name="Morin E."/>
            <person name="Murat C."/>
            <person name="Nolan M."/>
            <person name="Ohm R."/>
            <person name="Pangilinan J."/>
            <person name="Pereira M."/>
            <person name="Perotto S."/>
            <person name="Peter M."/>
            <person name="Riley R."/>
            <person name="Sitrit Y."/>
            <person name="Stielow B."/>
            <person name="Szollosi G."/>
            <person name="Zifcakova L."/>
            <person name="Stursova M."/>
            <person name="Spatafora J.W."/>
            <person name="Tedersoo L."/>
            <person name="Vaario L.-M."/>
            <person name="Yamada A."/>
            <person name="Yan M."/>
            <person name="Wang P."/>
            <person name="Xu J."/>
            <person name="Bruns T."/>
            <person name="Baldrian P."/>
            <person name="Vilgalys R."/>
            <person name="Henrissat B."/>
            <person name="Grigoriev I.V."/>
            <person name="Hibbett D."/>
            <person name="Nagy L.G."/>
            <person name="Martin F.M."/>
        </authorList>
    </citation>
    <scope>NUCLEOTIDE SEQUENCE</scope>
    <source>
        <strain evidence="1">UH-Tt-Lm1</strain>
    </source>
</reference>
<dbReference type="Proteomes" id="UP000736335">
    <property type="component" value="Unassembled WGS sequence"/>
</dbReference>
<dbReference type="AlphaFoldDB" id="A0A9P6LAR6"/>
<name>A0A9P6LAR6_9AGAM</name>
<comment type="caution">
    <text evidence="1">The sequence shown here is derived from an EMBL/GenBank/DDBJ whole genome shotgun (WGS) entry which is preliminary data.</text>
</comment>
<sequence>MSITELHHGESPGTIPDAYGLDAIASCWDAVYLVTLVWDRIYLLKSHERRNAANREAPQQNARFRSNCPHPDVDAGAMPFCYAPSSALQQQPQGVPLLVAIQLEPCSFALAYAPRLVTSSRRNAKPVLVTVHTRTVVRKGVQSMTYAYHTSIHGFGPVSGDPSPGPIKLHSGVHDPFDLSQQDPPGIEASANGDIDRLHALELLNAAEDASSNVECDSFGLDKRAPFISTAARFGRRSLMALVEGNFIRVLGRVMQTW</sequence>
<dbReference type="EMBL" id="WIUZ02000003">
    <property type="protein sequence ID" value="KAF9789779.1"/>
    <property type="molecule type" value="Genomic_DNA"/>
</dbReference>
<accession>A0A9P6LAR6</accession>
<evidence type="ECO:0000313" key="2">
    <source>
        <dbReference type="Proteomes" id="UP000736335"/>
    </source>
</evidence>
<evidence type="ECO:0000313" key="1">
    <source>
        <dbReference type="EMBL" id="KAF9789779.1"/>
    </source>
</evidence>
<protein>
    <submittedName>
        <fullName evidence="1">Uncharacterized protein</fullName>
    </submittedName>
</protein>
<proteinExistence type="predicted"/>
<gene>
    <name evidence="1" type="ORF">BJ322DRAFT_1216957</name>
</gene>
<keyword evidence="2" id="KW-1185">Reference proteome</keyword>
<reference evidence="1" key="1">
    <citation type="journal article" date="2020" name="Nat. Commun.">
        <title>Large-scale genome sequencing of mycorrhizal fungi provides insights into the early evolution of symbiotic traits.</title>
        <authorList>
            <person name="Miyauchi S."/>
            <person name="Kiss E."/>
            <person name="Kuo A."/>
            <person name="Drula E."/>
            <person name="Kohler A."/>
            <person name="Sanchez-Garcia M."/>
            <person name="Morin E."/>
            <person name="Andreopoulos B."/>
            <person name="Barry K.W."/>
            <person name="Bonito G."/>
            <person name="Buee M."/>
            <person name="Carver A."/>
            <person name="Chen C."/>
            <person name="Cichocki N."/>
            <person name="Clum A."/>
            <person name="Culley D."/>
            <person name="Crous P.W."/>
            <person name="Fauchery L."/>
            <person name="Girlanda M."/>
            <person name="Hayes R.D."/>
            <person name="Keri Z."/>
            <person name="LaButti K."/>
            <person name="Lipzen A."/>
            <person name="Lombard V."/>
            <person name="Magnuson J."/>
            <person name="Maillard F."/>
            <person name="Murat C."/>
            <person name="Nolan M."/>
            <person name="Ohm R.A."/>
            <person name="Pangilinan J."/>
            <person name="Pereira M.F."/>
            <person name="Perotto S."/>
            <person name="Peter M."/>
            <person name="Pfister S."/>
            <person name="Riley R."/>
            <person name="Sitrit Y."/>
            <person name="Stielow J.B."/>
            <person name="Szollosi G."/>
            <person name="Zifcakova L."/>
            <person name="Stursova M."/>
            <person name="Spatafora J.W."/>
            <person name="Tedersoo L."/>
            <person name="Vaario L.M."/>
            <person name="Yamada A."/>
            <person name="Yan M."/>
            <person name="Wang P."/>
            <person name="Xu J."/>
            <person name="Bruns T."/>
            <person name="Baldrian P."/>
            <person name="Vilgalys R."/>
            <person name="Dunand C."/>
            <person name="Henrissat B."/>
            <person name="Grigoriev I.V."/>
            <person name="Hibbett D."/>
            <person name="Nagy L.G."/>
            <person name="Martin F.M."/>
        </authorList>
    </citation>
    <scope>NUCLEOTIDE SEQUENCE</scope>
    <source>
        <strain evidence="1">UH-Tt-Lm1</strain>
    </source>
</reference>